<accession>A0A023EHJ5</accession>
<reference evidence="1" key="1">
    <citation type="journal article" date="2014" name="PLoS Negl. Trop. Dis.">
        <title>Identification and characterization of seminal fluid proteins in the Asian tiger mosquito, Aedes albopictus.</title>
        <authorList>
            <person name="Boes K.E."/>
            <person name="Ribeiro J.M."/>
            <person name="Wong A."/>
            <person name="Harrington L.C."/>
            <person name="Wolfner M.F."/>
            <person name="Sirot L.K."/>
        </authorList>
    </citation>
    <scope>NUCLEOTIDE SEQUENCE</scope>
    <source>
        <tissue evidence="1">Reproductive organs</tissue>
    </source>
</reference>
<dbReference type="AlphaFoldDB" id="A0A023EHJ5"/>
<dbReference type="SUPFAM" id="SSF46966">
    <property type="entry name" value="Spectrin repeat"/>
    <property type="match status" value="1"/>
</dbReference>
<proteinExistence type="evidence at transcript level"/>
<dbReference type="VEuPathDB" id="VectorBase:AALF012812"/>
<dbReference type="EMBL" id="GAPW01004745">
    <property type="protein sequence ID" value="JAC08853.1"/>
    <property type="molecule type" value="mRNA"/>
</dbReference>
<evidence type="ECO:0000313" key="1">
    <source>
        <dbReference type="EMBL" id="JAC08853.1"/>
    </source>
</evidence>
<name>A0A023EHJ5_AEDAL</name>
<sequence length="190" mass="22019">MHNITMAAKHLLVTWEKMIWKFNSVKTRIEELSNLYATFNREYENIIVSLTQIDVKVTNIKHLQEETDIQTPETKLKCLRDLHNELKYVINLFDAQDELGSSLIELLPDKSVMSEEVQNRIVEYHQLANNIKLTLDSLLDQTNYGHTEKAERDYAVQVDTLSPLSLTAKDAYLYQLRTAIAEAKYKSSIT</sequence>
<protein>
    <submittedName>
        <fullName evidence="1">Putative secreted protein</fullName>
    </submittedName>
</protein>
<dbReference type="VEuPathDB" id="VectorBase:AALFPA_080849"/>
<dbReference type="VEuPathDB" id="VectorBase:AALC636_010159"/>
<organism evidence="1">
    <name type="scientific">Aedes albopictus</name>
    <name type="common">Asian tiger mosquito</name>
    <name type="synonym">Stegomyia albopicta</name>
    <dbReference type="NCBI Taxonomy" id="7160"/>
    <lineage>
        <taxon>Eukaryota</taxon>
        <taxon>Metazoa</taxon>
        <taxon>Ecdysozoa</taxon>
        <taxon>Arthropoda</taxon>
        <taxon>Hexapoda</taxon>
        <taxon>Insecta</taxon>
        <taxon>Pterygota</taxon>
        <taxon>Neoptera</taxon>
        <taxon>Endopterygota</taxon>
        <taxon>Diptera</taxon>
        <taxon>Nematocera</taxon>
        <taxon>Culicoidea</taxon>
        <taxon>Culicidae</taxon>
        <taxon>Culicinae</taxon>
        <taxon>Aedini</taxon>
        <taxon>Aedes</taxon>
        <taxon>Stegomyia</taxon>
    </lineage>
</organism>